<dbReference type="GO" id="GO:0008168">
    <property type="term" value="F:methyltransferase activity"/>
    <property type="evidence" value="ECO:0007669"/>
    <property type="project" value="UniProtKB-KW"/>
</dbReference>
<sequence>MGFNNRATKFQEMVRDQSNDELGLFEKYDEILFDVRSRIIKYKAVSVIDIGCGTGNLCGELSERMDITGIDQSMEMILFAKNKYNKMKFKLGNFLDEPFRKNDVDVVVTTYAFHSLNDNEKKEAIKYMLGYLKNDGKIIIVDFMFADDNERKKCIKNLCSKGREDLSSVIENKYYTNIEELEKYIRVLGCKIHSEHIVNFTWIVEIENKGLF</sequence>
<dbReference type="EMBL" id="CP086239">
    <property type="protein sequence ID" value="WAG61196.1"/>
    <property type="molecule type" value="Genomic_DNA"/>
</dbReference>
<feature type="domain" description="Methyltransferase" evidence="2">
    <location>
        <begin position="43"/>
        <end position="180"/>
    </location>
</feature>
<dbReference type="CDD" id="cd02440">
    <property type="entry name" value="AdoMet_MTases"/>
    <property type="match status" value="1"/>
</dbReference>
<keyword evidence="1" id="KW-0808">Transferase</keyword>
<accession>A0AA47EJS4</accession>
<dbReference type="RefSeq" id="WP_253199847.1">
    <property type="nucleotide sequence ID" value="NZ_CP086239.1"/>
</dbReference>
<dbReference type="PANTHER" id="PTHR43861">
    <property type="entry name" value="TRANS-ACONITATE 2-METHYLTRANSFERASE-RELATED"/>
    <property type="match status" value="1"/>
</dbReference>
<evidence type="ECO:0000313" key="4">
    <source>
        <dbReference type="Proteomes" id="UP001164733"/>
    </source>
</evidence>
<name>A0AA47EJS4_9CLOT</name>
<evidence type="ECO:0000256" key="1">
    <source>
        <dbReference type="ARBA" id="ARBA00022679"/>
    </source>
</evidence>
<protein>
    <submittedName>
        <fullName evidence="3">Class I SAM-dependent methyltransferase</fullName>
    </submittedName>
</protein>
<dbReference type="InterPro" id="IPR029063">
    <property type="entry name" value="SAM-dependent_MTases_sf"/>
</dbReference>
<dbReference type="Proteomes" id="UP001164733">
    <property type="component" value="Chromosome"/>
</dbReference>
<gene>
    <name evidence="3" type="ORF">LL038_02800</name>
</gene>
<dbReference type="AlphaFoldDB" id="A0AA47EJS4"/>
<evidence type="ECO:0000259" key="2">
    <source>
        <dbReference type="Pfam" id="PF13847"/>
    </source>
</evidence>
<evidence type="ECO:0000313" key="3">
    <source>
        <dbReference type="EMBL" id="WAG61196.1"/>
    </source>
</evidence>
<dbReference type="SUPFAM" id="SSF53335">
    <property type="entry name" value="S-adenosyl-L-methionine-dependent methyltransferases"/>
    <property type="match status" value="1"/>
</dbReference>
<proteinExistence type="predicted"/>
<dbReference type="GO" id="GO:0032259">
    <property type="term" value="P:methylation"/>
    <property type="evidence" value="ECO:0007669"/>
    <property type="project" value="UniProtKB-KW"/>
</dbReference>
<dbReference type="InterPro" id="IPR025714">
    <property type="entry name" value="Methyltranfer_dom"/>
</dbReference>
<reference evidence="3" key="1">
    <citation type="submission" date="2021-11" db="EMBL/GenBank/DDBJ databases">
        <title>Clostridia strains as spoilage organisms.</title>
        <authorList>
            <person name="Wambui J."/>
            <person name="Stevens M.J.A."/>
            <person name="Stephan R."/>
        </authorList>
    </citation>
    <scope>NUCLEOTIDE SEQUENCE</scope>
    <source>
        <strain evidence="3">CF009</strain>
    </source>
</reference>
<dbReference type="Gene3D" id="3.40.50.150">
    <property type="entry name" value="Vaccinia Virus protein VP39"/>
    <property type="match status" value="1"/>
</dbReference>
<dbReference type="PANTHER" id="PTHR43861:SF3">
    <property type="entry name" value="PUTATIVE (AFU_ORTHOLOGUE AFUA_2G14390)-RELATED"/>
    <property type="match status" value="1"/>
</dbReference>
<dbReference type="Pfam" id="PF13847">
    <property type="entry name" value="Methyltransf_31"/>
    <property type="match status" value="1"/>
</dbReference>
<organism evidence="3 4">
    <name type="scientific">Clostridium estertheticum</name>
    <dbReference type="NCBI Taxonomy" id="238834"/>
    <lineage>
        <taxon>Bacteria</taxon>
        <taxon>Bacillati</taxon>
        <taxon>Bacillota</taxon>
        <taxon>Clostridia</taxon>
        <taxon>Eubacteriales</taxon>
        <taxon>Clostridiaceae</taxon>
        <taxon>Clostridium</taxon>
    </lineage>
</organism>
<keyword evidence="3" id="KW-0489">Methyltransferase</keyword>